<dbReference type="HOGENOM" id="CLU_027965_0_2_1"/>
<evidence type="ECO:0000313" key="6">
    <source>
        <dbReference type="Proteomes" id="UP000019384"/>
    </source>
</evidence>
<dbReference type="FunFam" id="3.30.420.40:FF:000018">
    <property type="entry name" value="Actin-like protein (Centractin)"/>
    <property type="match status" value="1"/>
</dbReference>
<evidence type="ECO:0000256" key="2">
    <source>
        <dbReference type="ARBA" id="ARBA00022490"/>
    </source>
</evidence>
<organism evidence="5 6">
    <name type="scientific">Kuraishia capsulata CBS 1993</name>
    <dbReference type="NCBI Taxonomy" id="1382522"/>
    <lineage>
        <taxon>Eukaryota</taxon>
        <taxon>Fungi</taxon>
        <taxon>Dikarya</taxon>
        <taxon>Ascomycota</taxon>
        <taxon>Saccharomycotina</taxon>
        <taxon>Pichiomycetes</taxon>
        <taxon>Pichiales</taxon>
        <taxon>Pichiaceae</taxon>
        <taxon>Kuraishia</taxon>
    </lineage>
</organism>
<protein>
    <recommendedName>
        <fullName evidence="7">Actin-2</fullName>
    </recommendedName>
</protein>
<proteinExistence type="inferred from homology"/>
<dbReference type="Gene3D" id="3.90.640.10">
    <property type="entry name" value="Actin, Chain A, domain 4"/>
    <property type="match status" value="1"/>
</dbReference>
<dbReference type="Pfam" id="PF00022">
    <property type="entry name" value="Actin"/>
    <property type="match status" value="1"/>
</dbReference>
<dbReference type="EMBL" id="HG793126">
    <property type="protein sequence ID" value="CDK25326.1"/>
    <property type="molecule type" value="Genomic_DNA"/>
</dbReference>
<dbReference type="PROSITE" id="PS01132">
    <property type="entry name" value="ACTINS_ACT_LIKE"/>
    <property type="match status" value="1"/>
</dbReference>
<name>W6MH92_9ASCO</name>
<keyword evidence="2" id="KW-0963">Cytoplasm</keyword>
<dbReference type="FunFam" id="3.30.420.40:FF:000058">
    <property type="entry name" value="Putative actin-related protein 5"/>
    <property type="match status" value="1"/>
</dbReference>
<dbReference type="InterPro" id="IPR043129">
    <property type="entry name" value="ATPase_NBD"/>
</dbReference>
<gene>
    <name evidence="5" type="ORF">KUCA_T00001295001</name>
</gene>
<dbReference type="GeneID" id="34518726"/>
<dbReference type="InterPro" id="IPR004000">
    <property type="entry name" value="Actin"/>
</dbReference>
<sequence>MEDQVTKILNQPVVIDNGSGTIKAGFAGEERPKCYSSSIVGRPKYSRVMAGALEGDTFIGNSAQENRGLLKLRYPIDNGIVQDWDDMELIWNHVYTKELKIKTEDHPFLLTEAPLNPVANRDRMAQIFFENFNIPAMYVSVQAILALYASGRTTGVVLDSGDGVSHVVPVYEGFSIPSSIKRIDIAGREVTKQLQLLLRKNGVPLLSSSEMELVRLIKEKHCFASLDPKSDENDWHSYTMTNPILSSTLATTSSSAVFTSCNRPIRDVFKLPDGKLIELGPERFRASEVLFHPEIIGSESQGIHEILLDSISKTDLDLRPSLYQSIVLSGGTTTTKGFGDRLLKELKDEIAKGTKLKIYAPPERKMSTWIGGSILAGLSTFKKMWVSRAEYFENPDIVHTKCL</sequence>
<dbReference type="PANTHER" id="PTHR11937">
    <property type="entry name" value="ACTIN"/>
    <property type="match status" value="1"/>
</dbReference>
<evidence type="ECO:0000313" key="5">
    <source>
        <dbReference type="EMBL" id="CDK25326.1"/>
    </source>
</evidence>
<dbReference type="AlphaFoldDB" id="W6MH92"/>
<dbReference type="Gene3D" id="3.30.420.40">
    <property type="match status" value="2"/>
</dbReference>
<dbReference type="PRINTS" id="PR00190">
    <property type="entry name" value="ACTIN"/>
</dbReference>
<reference evidence="5" key="1">
    <citation type="submission" date="2013-12" db="EMBL/GenBank/DDBJ databases">
        <authorList>
            <person name="Genoscope - CEA"/>
        </authorList>
    </citation>
    <scope>NUCLEOTIDE SEQUENCE</scope>
    <source>
        <strain evidence="5">CBS 1993</strain>
    </source>
</reference>
<evidence type="ECO:0000256" key="3">
    <source>
        <dbReference type="ARBA" id="ARBA00023212"/>
    </source>
</evidence>
<dbReference type="RefSeq" id="XP_022457338.1">
    <property type="nucleotide sequence ID" value="XM_022603458.1"/>
</dbReference>
<evidence type="ECO:0008006" key="7">
    <source>
        <dbReference type="Google" id="ProtNLM"/>
    </source>
</evidence>
<evidence type="ECO:0000256" key="1">
    <source>
        <dbReference type="ARBA" id="ARBA00004245"/>
    </source>
</evidence>
<dbReference type="GO" id="GO:0005856">
    <property type="term" value="C:cytoskeleton"/>
    <property type="evidence" value="ECO:0007669"/>
    <property type="project" value="UniProtKB-SubCell"/>
</dbReference>
<keyword evidence="3" id="KW-0206">Cytoskeleton</keyword>
<dbReference type="OrthoDB" id="5132116at2759"/>
<dbReference type="SUPFAM" id="SSF53067">
    <property type="entry name" value="Actin-like ATPase domain"/>
    <property type="match status" value="2"/>
</dbReference>
<reference evidence="5" key="2">
    <citation type="submission" date="2014-02" db="EMBL/GenBank/DDBJ databases">
        <title>Complete DNA sequence of /Kuraishia capsulata/ illustrates novel genomic features among budding yeasts (/Saccharomycotina/).</title>
        <authorList>
            <person name="Morales L."/>
            <person name="Noel B."/>
            <person name="Porcel B."/>
            <person name="Marcet-Houben M."/>
            <person name="Hullo M-F."/>
            <person name="Sacerdot C."/>
            <person name="Tekaia F."/>
            <person name="Leh-Louis V."/>
            <person name="Despons L."/>
            <person name="Khanna V."/>
            <person name="Aury J-M."/>
            <person name="Barbe V."/>
            <person name="Couloux A."/>
            <person name="Labadie K."/>
            <person name="Pelletier E."/>
            <person name="Souciet J-L."/>
            <person name="Boekhout T."/>
            <person name="Gabaldon T."/>
            <person name="Wincker P."/>
            <person name="Dujon B."/>
        </authorList>
    </citation>
    <scope>NUCLEOTIDE SEQUENCE</scope>
    <source>
        <strain evidence="5">CBS 1993</strain>
    </source>
</reference>
<comment type="subcellular location">
    <subcellularLocation>
        <location evidence="1">Cytoplasm</location>
        <location evidence="1">Cytoskeleton</location>
    </subcellularLocation>
</comment>
<dbReference type="SMART" id="SM00268">
    <property type="entry name" value="ACTIN"/>
    <property type="match status" value="1"/>
</dbReference>
<dbReference type="STRING" id="1382522.W6MH92"/>
<accession>W6MH92</accession>
<dbReference type="CDD" id="cd10216">
    <property type="entry name" value="ASKHA_NBD_Arp1"/>
    <property type="match status" value="1"/>
</dbReference>
<keyword evidence="6" id="KW-1185">Reference proteome</keyword>
<dbReference type="Proteomes" id="UP000019384">
    <property type="component" value="Unassembled WGS sequence"/>
</dbReference>
<comment type="similarity">
    <text evidence="4">Belongs to the actin family. ARP1 subfamily.</text>
</comment>
<evidence type="ECO:0000256" key="4">
    <source>
        <dbReference type="ARBA" id="ARBA00038483"/>
    </source>
</evidence>
<dbReference type="InterPro" id="IPR020902">
    <property type="entry name" value="Actin/actin-like_CS"/>
</dbReference>